<dbReference type="InterPro" id="IPR045584">
    <property type="entry name" value="Pilin-like"/>
</dbReference>
<evidence type="ECO:0000313" key="1">
    <source>
        <dbReference type="EMBL" id="OGD63158.1"/>
    </source>
</evidence>
<reference evidence="1 2" key="1">
    <citation type="journal article" date="2016" name="Nat. Commun.">
        <title>Thousands of microbial genomes shed light on interconnected biogeochemical processes in an aquifer system.</title>
        <authorList>
            <person name="Anantharaman K."/>
            <person name="Brown C.T."/>
            <person name="Hug L.A."/>
            <person name="Sharon I."/>
            <person name="Castelle C.J."/>
            <person name="Probst A.J."/>
            <person name="Thomas B.C."/>
            <person name="Singh A."/>
            <person name="Wilkins M.J."/>
            <person name="Karaoz U."/>
            <person name="Brodie E.L."/>
            <person name="Williams K.H."/>
            <person name="Hubbard S.S."/>
            <person name="Banfield J.F."/>
        </authorList>
    </citation>
    <scope>NUCLEOTIDE SEQUENCE [LARGE SCALE GENOMIC DNA]</scope>
</reference>
<protein>
    <recommendedName>
        <fullName evidence="3">General secretion pathway GspH domain-containing protein</fullName>
    </recommendedName>
</protein>
<evidence type="ECO:0000313" key="2">
    <source>
        <dbReference type="Proteomes" id="UP000178583"/>
    </source>
</evidence>
<name>A0A1F5E724_9BACT</name>
<sequence length="189" mass="20347">MKKGFTLIELLIVTGIIVVLSAVSVPQFATFGSKSEVVDYGSQIEALIDKGISSSLGSQISASGEIANGIRIRANLDNSTGIDKNSTFLDIVKYSNLDNPESSEVNVLSSEKIKLPDHMRIETLAGGGSGTLFAYFTAPTKYYKDSSLGDNNFAIRLVSDKTSKAVIIKIIPERLSKDTRGLVRVVLDE</sequence>
<dbReference type="AlphaFoldDB" id="A0A1F5E724"/>
<organism evidence="1 2">
    <name type="scientific">Candidatus Berkelbacteria bacterium RIFOXYA2_FULL_43_10</name>
    <dbReference type="NCBI Taxonomy" id="1797472"/>
    <lineage>
        <taxon>Bacteria</taxon>
        <taxon>Candidatus Berkelbacteria</taxon>
    </lineage>
</organism>
<evidence type="ECO:0008006" key="3">
    <source>
        <dbReference type="Google" id="ProtNLM"/>
    </source>
</evidence>
<proteinExistence type="predicted"/>
<dbReference type="Pfam" id="PF07963">
    <property type="entry name" value="N_methyl"/>
    <property type="match status" value="1"/>
</dbReference>
<dbReference type="EMBL" id="MEZY01000038">
    <property type="protein sequence ID" value="OGD63158.1"/>
    <property type="molecule type" value="Genomic_DNA"/>
</dbReference>
<dbReference type="STRING" id="1797472.A2215_01715"/>
<dbReference type="Proteomes" id="UP000178583">
    <property type="component" value="Unassembled WGS sequence"/>
</dbReference>
<dbReference type="SUPFAM" id="SSF54523">
    <property type="entry name" value="Pili subunits"/>
    <property type="match status" value="1"/>
</dbReference>
<gene>
    <name evidence="1" type="ORF">A2215_01715</name>
</gene>
<dbReference type="PROSITE" id="PS00409">
    <property type="entry name" value="PROKAR_NTER_METHYL"/>
    <property type="match status" value="1"/>
</dbReference>
<dbReference type="Gene3D" id="3.30.700.10">
    <property type="entry name" value="Glycoprotein, Type 4 Pilin"/>
    <property type="match status" value="1"/>
</dbReference>
<comment type="caution">
    <text evidence="1">The sequence shown here is derived from an EMBL/GenBank/DDBJ whole genome shotgun (WGS) entry which is preliminary data.</text>
</comment>
<dbReference type="InterPro" id="IPR012902">
    <property type="entry name" value="N_methyl_site"/>
</dbReference>
<dbReference type="NCBIfam" id="TIGR02532">
    <property type="entry name" value="IV_pilin_GFxxxE"/>
    <property type="match status" value="1"/>
</dbReference>
<accession>A0A1F5E724</accession>